<evidence type="ECO:0000256" key="1">
    <source>
        <dbReference type="ARBA" id="ARBA00022679"/>
    </source>
</evidence>
<dbReference type="InterPro" id="IPR001296">
    <property type="entry name" value="Glyco_trans_1"/>
</dbReference>
<dbReference type="PANTHER" id="PTHR46401:SF2">
    <property type="entry name" value="GLYCOSYLTRANSFERASE WBBK-RELATED"/>
    <property type="match status" value="1"/>
</dbReference>
<comment type="caution">
    <text evidence="4">The sequence shown here is derived from an EMBL/GenBank/DDBJ whole genome shotgun (WGS) entry which is preliminary data.</text>
</comment>
<dbReference type="EMBL" id="AFRZ01000001">
    <property type="protein sequence ID" value="EHP29020.1"/>
    <property type="molecule type" value="Genomic_DNA"/>
</dbReference>
<protein>
    <submittedName>
        <fullName evidence="4">Glycosyl transferase, group 1</fullName>
        <ecNumber evidence="4">2.4.1.-</ecNumber>
    </submittedName>
</protein>
<keyword evidence="5" id="KW-1185">Reference proteome</keyword>
<dbReference type="InterPro" id="IPR028098">
    <property type="entry name" value="Glyco_trans_4-like_N"/>
</dbReference>
<evidence type="ECO:0000313" key="5">
    <source>
        <dbReference type="Proteomes" id="UP000006431"/>
    </source>
</evidence>
<proteinExistence type="predicted"/>
<name>B6BKG5_SULGG</name>
<dbReference type="RefSeq" id="WP_008337992.1">
    <property type="nucleotide sequence ID" value="NZ_AFRZ01000001.1"/>
</dbReference>
<keyword evidence="4" id="KW-0328">Glycosyltransferase</keyword>
<dbReference type="EC" id="2.4.1.-" evidence="4"/>
<dbReference type="Pfam" id="PF13439">
    <property type="entry name" value="Glyco_transf_4"/>
    <property type="match status" value="1"/>
</dbReference>
<dbReference type="GO" id="GO:0016757">
    <property type="term" value="F:glycosyltransferase activity"/>
    <property type="evidence" value="ECO:0007669"/>
    <property type="project" value="UniProtKB-KW"/>
</dbReference>
<dbReference type="Proteomes" id="UP000006431">
    <property type="component" value="Unassembled WGS sequence"/>
</dbReference>
<dbReference type="SUPFAM" id="SSF53756">
    <property type="entry name" value="UDP-Glycosyltransferase/glycogen phosphorylase"/>
    <property type="match status" value="1"/>
</dbReference>
<evidence type="ECO:0000259" key="2">
    <source>
        <dbReference type="Pfam" id="PF00534"/>
    </source>
</evidence>
<dbReference type="AlphaFoldDB" id="B6BKG5"/>
<accession>B6BKG5</accession>
<dbReference type="CDD" id="cd03809">
    <property type="entry name" value="GT4_MtfB-like"/>
    <property type="match status" value="1"/>
</dbReference>
<sequence>MKILFDHQIFLAQKYGGISRYFVELVKKFDSLNQKYSLPVYYSNNVYLEDIKKIKPFQENKFSKKLFSYMGRLIMKKYIKENSFDIFHPTYYDPYFLKSLQKPYVLTIYDFMHEKFKDMFSSKDMNIAWKKECAMKADRIIAISENTKQDIIKYYGISADKIDVVYLSSSLKIINEDLELSLPEKYILFVGNRSRYKNFNAFIKAVAPLLYEENELNVICAGGGAFSKDEEMNLKELGIMEKVKYFNIDDKILANLYQKAICFVFPSLYEGFGIPVLEAFNCGCPVALSNQGSLPEVGGDAVEYFDPNSLESILRAVKSLYYDNSRREELKQLGTIQAKKFSWEKTAQQTIAVYNKLL</sequence>
<reference evidence="4 5" key="1">
    <citation type="journal article" date="2012" name="Proc. Natl. Acad. Sci. U.S.A.">
        <title>Genome and physiology of a model Epsilonproteobacterium responsible for sulfide detoxification in marine oxygen depletion zones.</title>
        <authorList>
            <person name="Grote J."/>
            <person name="Schott T."/>
            <person name="Bruckner C.G."/>
            <person name="Glockner F.O."/>
            <person name="Jost G."/>
            <person name="Teeling H."/>
            <person name="Labrenz M."/>
            <person name="Jurgens K."/>
        </authorList>
    </citation>
    <scope>NUCLEOTIDE SEQUENCE [LARGE SCALE GENOMIC DNA]</scope>
    <source>
        <strain evidence="4 5">GD1</strain>
    </source>
</reference>
<dbReference type="HOGENOM" id="CLU_009583_27_0_7"/>
<dbReference type="Pfam" id="PF00534">
    <property type="entry name" value="Glycos_transf_1"/>
    <property type="match status" value="1"/>
</dbReference>
<dbReference type="GO" id="GO:0009103">
    <property type="term" value="P:lipopolysaccharide biosynthetic process"/>
    <property type="evidence" value="ECO:0007669"/>
    <property type="project" value="TreeGrafter"/>
</dbReference>
<dbReference type="STRING" id="929558.SMGD1_0493"/>
<evidence type="ECO:0000313" key="4">
    <source>
        <dbReference type="EMBL" id="EHP29020.1"/>
    </source>
</evidence>
<gene>
    <name evidence="4" type="ORF">SMGD1_0493</name>
</gene>
<feature type="domain" description="Glycosyl transferase family 1" evidence="2">
    <location>
        <begin position="177"/>
        <end position="332"/>
    </location>
</feature>
<dbReference type="PANTHER" id="PTHR46401">
    <property type="entry name" value="GLYCOSYLTRANSFERASE WBBK-RELATED"/>
    <property type="match status" value="1"/>
</dbReference>
<feature type="domain" description="Glycosyltransferase subfamily 4-like N-terminal" evidence="3">
    <location>
        <begin position="15"/>
        <end position="166"/>
    </location>
</feature>
<accession>H1FV94</accession>
<dbReference type="eggNOG" id="COG0438">
    <property type="taxonomic scope" value="Bacteria"/>
</dbReference>
<dbReference type="PATRIC" id="fig|929558.5.peg.491"/>
<keyword evidence="1 4" id="KW-0808">Transferase</keyword>
<dbReference type="Gene3D" id="3.40.50.2000">
    <property type="entry name" value="Glycogen Phosphorylase B"/>
    <property type="match status" value="2"/>
</dbReference>
<evidence type="ECO:0000259" key="3">
    <source>
        <dbReference type="Pfam" id="PF13439"/>
    </source>
</evidence>
<dbReference type="OrthoDB" id="9767517at2"/>
<organism evidence="4 5">
    <name type="scientific">Sulfurimonas gotlandica (strain DSM 19862 / JCM 16533 / GD1)</name>
    <dbReference type="NCBI Taxonomy" id="929558"/>
    <lineage>
        <taxon>Bacteria</taxon>
        <taxon>Pseudomonadati</taxon>
        <taxon>Campylobacterota</taxon>
        <taxon>Epsilonproteobacteria</taxon>
        <taxon>Campylobacterales</taxon>
        <taxon>Sulfurimonadaceae</taxon>
        <taxon>Sulfurimonas</taxon>
    </lineage>
</organism>